<comment type="caution">
    <text evidence="1">The sequence shown here is derived from an EMBL/GenBank/DDBJ whole genome shotgun (WGS) entry which is preliminary data.</text>
</comment>
<dbReference type="Proteomes" id="UP001470230">
    <property type="component" value="Unassembled WGS sequence"/>
</dbReference>
<dbReference type="InterPro" id="IPR016024">
    <property type="entry name" value="ARM-type_fold"/>
</dbReference>
<name>A0ABR2HF28_9EUKA</name>
<dbReference type="Gene3D" id="1.25.10.10">
    <property type="entry name" value="Leucine-rich Repeat Variant"/>
    <property type="match status" value="1"/>
</dbReference>
<evidence type="ECO:0000313" key="1">
    <source>
        <dbReference type="EMBL" id="KAK8846035.1"/>
    </source>
</evidence>
<accession>A0ABR2HF28</accession>
<proteinExistence type="predicted"/>
<sequence length="478" mass="55727">MILNKTNYKNEDTNFIIEMSEGEKDKMTHLQKNCLDLHMAFESETRDEDEFLSLSSQFSEACEQNKIYPPKYLDEINIINDSGKFINQFPNPLFVRNILKGLYHIFRYSNYALQKFISMNPSQLLLKALGLPDINIRRQIYQIINLCCKTNEGVIFVTQSPLIINCFQSIHGYFQILQNDMQENSPNIDIVCDILNVFISIIEKSPPGTGSYLNDFFEICKFCFESNHFFEFINHGICILAHLARGGFYKEVLQSNLFQKVMSFLCDDRLRKNYVKCINFATYLSNDISVADSEILNLQSFAIEQIPVPNIISLFINNQSDELLAEACCNLFLNIVMSSSQLDTFINHPEFNEFISSLKECIGCHSLETKIAASWFAWNMLRVGLREQQTKIFMTGLLDYLEDSIEFEDEEFIIKVVIGSIKRIIKSYRYNGCETVEPYQRYLLQLREFVKNLYYNDNVNIHRAAQVFMKEYYPDLIL</sequence>
<dbReference type="InterPro" id="IPR011989">
    <property type="entry name" value="ARM-like"/>
</dbReference>
<reference evidence="1 2" key="1">
    <citation type="submission" date="2024-04" db="EMBL/GenBank/DDBJ databases">
        <title>Tritrichomonas musculus Genome.</title>
        <authorList>
            <person name="Alves-Ferreira E."/>
            <person name="Grigg M."/>
            <person name="Lorenzi H."/>
            <person name="Galac M."/>
        </authorList>
    </citation>
    <scope>NUCLEOTIDE SEQUENCE [LARGE SCALE GENOMIC DNA]</scope>
    <source>
        <strain evidence="1 2">EAF2021</strain>
    </source>
</reference>
<keyword evidence="2" id="KW-1185">Reference proteome</keyword>
<dbReference type="EMBL" id="JAPFFF010000029">
    <property type="protein sequence ID" value="KAK8846035.1"/>
    <property type="molecule type" value="Genomic_DNA"/>
</dbReference>
<organism evidence="1 2">
    <name type="scientific">Tritrichomonas musculus</name>
    <dbReference type="NCBI Taxonomy" id="1915356"/>
    <lineage>
        <taxon>Eukaryota</taxon>
        <taxon>Metamonada</taxon>
        <taxon>Parabasalia</taxon>
        <taxon>Tritrichomonadida</taxon>
        <taxon>Tritrichomonadidae</taxon>
        <taxon>Tritrichomonas</taxon>
    </lineage>
</organism>
<gene>
    <name evidence="1" type="ORF">M9Y10_020036</name>
</gene>
<protein>
    <submittedName>
        <fullName evidence="1">Uncharacterized protein</fullName>
    </submittedName>
</protein>
<evidence type="ECO:0000313" key="2">
    <source>
        <dbReference type="Proteomes" id="UP001470230"/>
    </source>
</evidence>
<dbReference type="SUPFAM" id="SSF48371">
    <property type="entry name" value="ARM repeat"/>
    <property type="match status" value="1"/>
</dbReference>